<dbReference type="SUPFAM" id="SSF88659">
    <property type="entry name" value="Sigma3 and sigma4 domains of RNA polymerase sigma factors"/>
    <property type="match status" value="1"/>
</dbReference>
<name>A0A7G7MEQ1_9PSEU</name>
<comment type="similarity">
    <text evidence="1">Belongs to the sigma-70 factor family. ECF subfamily.</text>
</comment>
<dbReference type="Pfam" id="PF04542">
    <property type="entry name" value="Sigma70_r2"/>
    <property type="match status" value="1"/>
</dbReference>
<dbReference type="Pfam" id="PF04545">
    <property type="entry name" value="Sigma70_r4"/>
    <property type="match status" value="1"/>
</dbReference>
<dbReference type="InterPro" id="IPR013324">
    <property type="entry name" value="RNA_pol_sigma_r3/r4-like"/>
</dbReference>
<evidence type="ECO:0000256" key="3">
    <source>
        <dbReference type="ARBA" id="ARBA00023082"/>
    </source>
</evidence>
<keyword evidence="4" id="KW-0238">DNA-binding</keyword>
<evidence type="ECO:0000256" key="1">
    <source>
        <dbReference type="ARBA" id="ARBA00010641"/>
    </source>
</evidence>
<dbReference type="InterPro" id="IPR007630">
    <property type="entry name" value="RNA_pol_sigma70_r4"/>
</dbReference>
<dbReference type="InterPro" id="IPR014284">
    <property type="entry name" value="RNA_pol_sigma-70_dom"/>
</dbReference>
<dbReference type="PANTHER" id="PTHR43133">
    <property type="entry name" value="RNA POLYMERASE ECF-TYPE SIGMA FACTO"/>
    <property type="match status" value="1"/>
</dbReference>
<reference evidence="8 9" key="1">
    <citation type="submission" date="2020-08" db="EMBL/GenBank/DDBJ databases">
        <authorList>
            <person name="Mo P."/>
        </authorList>
    </citation>
    <scope>NUCLEOTIDE SEQUENCE [LARGE SCALE GENOMIC DNA]</scope>
    <source>
        <strain evidence="8 9">CGMCC 4.1532</strain>
    </source>
</reference>
<dbReference type="Gene3D" id="1.10.10.10">
    <property type="entry name" value="Winged helix-like DNA-binding domain superfamily/Winged helix DNA-binding domain"/>
    <property type="match status" value="1"/>
</dbReference>
<dbReference type="PANTHER" id="PTHR43133:SF52">
    <property type="entry name" value="ECF RNA POLYMERASE SIGMA FACTOR SIGL"/>
    <property type="match status" value="1"/>
</dbReference>
<dbReference type="GO" id="GO:0006352">
    <property type="term" value="P:DNA-templated transcription initiation"/>
    <property type="evidence" value="ECO:0007669"/>
    <property type="project" value="InterPro"/>
</dbReference>
<gene>
    <name evidence="8" type="ORF">H6H00_24415</name>
</gene>
<dbReference type="CDD" id="cd06171">
    <property type="entry name" value="Sigma70_r4"/>
    <property type="match status" value="1"/>
</dbReference>
<dbReference type="AlphaFoldDB" id="A0A7G7MEQ1"/>
<feature type="domain" description="RNA polymerase sigma-70 region 4" evidence="7">
    <location>
        <begin position="92"/>
        <end position="140"/>
    </location>
</feature>
<dbReference type="Gene3D" id="1.10.1740.10">
    <property type="match status" value="1"/>
</dbReference>
<dbReference type="NCBIfam" id="TIGR02937">
    <property type="entry name" value="sigma70-ECF"/>
    <property type="match status" value="1"/>
</dbReference>
<keyword evidence="3" id="KW-0731">Sigma factor</keyword>
<evidence type="ECO:0000259" key="7">
    <source>
        <dbReference type="Pfam" id="PF04545"/>
    </source>
</evidence>
<evidence type="ECO:0000313" key="9">
    <source>
        <dbReference type="Proteomes" id="UP000515728"/>
    </source>
</evidence>
<dbReference type="InterPro" id="IPR039425">
    <property type="entry name" value="RNA_pol_sigma-70-like"/>
</dbReference>
<evidence type="ECO:0000313" key="8">
    <source>
        <dbReference type="EMBL" id="QNG51262.1"/>
    </source>
</evidence>
<dbReference type="KEGG" id="ppel:H6H00_24415"/>
<dbReference type="EMBL" id="CP060131">
    <property type="protein sequence ID" value="QNG51262.1"/>
    <property type="molecule type" value="Genomic_DNA"/>
</dbReference>
<dbReference type="GO" id="GO:0016987">
    <property type="term" value="F:sigma factor activity"/>
    <property type="evidence" value="ECO:0007669"/>
    <property type="project" value="UniProtKB-KW"/>
</dbReference>
<evidence type="ECO:0000256" key="4">
    <source>
        <dbReference type="ARBA" id="ARBA00023125"/>
    </source>
</evidence>
<protein>
    <submittedName>
        <fullName evidence="8">Sigma-70 family RNA polymerase sigma factor</fullName>
    </submittedName>
</protein>
<dbReference type="InterPro" id="IPR013325">
    <property type="entry name" value="RNA_pol_sigma_r2"/>
</dbReference>
<organism evidence="8 9">
    <name type="scientific">Pseudonocardia petroleophila</name>
    <dbReference type="NCBI Taxonomy" id="37331"/>
    <lineage>
        <taxon>Bacteria</taxon>
        <taxon>Bacillati</taxon>
        <taxon>Actinomycetota</taxon>
        <taxon>Actinomycetes</taxon>
        <taxon>Pseudonocardiales</taxon>
        <taxon>Pseudonocardiaceae</taxon>
        <taxon>Pseudonocardia</taxon>
    </lineage>
</organism>
<dbReference type="GO" id="GO:0003677">
    <property type="term" value="F:DNA binding"/>
    <property type="evidence" value="ECO:0007669"/>
    <property type="project" value="UniProtKB-KW"/>
</dbReference>
<feature type="domain" description="RNA polymerase sigma-70 region 2" evidence="6">
    <location>
        <begin position="4"/>
        <end position="60"/>
    </location>
</feature>
<keyword evidence="5" id="KW-0804">Transcription</keyword>
<dbReference type="InterPro" id="IPR007627">
    <property type="entry name" value="RNA_pol_sigma70_r2"/>
</dbReference>
<dbReference type="InterPro" id="IPR036388">
    <property type="entry name" value="WH-like_DNA-bd_sf"/>
</dbReference>
<keyword evidence="2" id="KW-0805">Transcription regulation</keyword>
<dbReference type="Proteomes" id="UP000515728">
    <property type="component" value="Chromosome"/>
</dbReference>
<evidence type="ECO:0000256" key="5">
    <source>
        <dbReference type="ARBA" id="ARBA00023163"/>
    </source>
</evidence>
<sequence>MLVYATRLLDDRAAAEDVVQETLIRAWRHPDVLTNGRGSVRGWLLTVVRNIVIDRVRARDARPREVAEEPERPPVARDHADAVAASVTVHAALGSLSDEHRAVLEQVYLHGRNLDEAAAALGVPKGTVKSRSFYALRALRSAMEAAR</sequence>
<proteinExistence type="inferred from homology"/>
<accession>A0A7G7MEQ1</accession>
<evidence type="ECO:0000259" key="6">
    <source>
        <dbReference type="Pfam" id="PF04542"/>
    </source>
</evidence>
<evidence type="ECO:0000256" key="2">
    <source>
        <dbReference type="ARBA" id="ARBA00023015"/>
    </source>
</evidence>
<keyword evidence="9" id="KW-1185">Reference proteome</keyword>
<dbReference type="SUPFAM" id="SSF88946">
    <property type="entry name" value="Sigma2 domain of RNA polymerase sigma factors"/>
    <property type="match status" value="1"/>
</dbReference>